<comment type="caution">
    <text evidence="5">The sequence shown here is derived from an EMBL/GenBank/DDBJ whole genome shotgun (WGS) entry which is preliminary data.</text>
</comment>
<name>A0ABT4Q2D4_9BACL</name>
<proteinExistence type="inferred from homology"/>
<evidence type="ECO:0000259" key="3">
    <source>
        <dbReference type="Pfam" id="PF13556"/>
    </source>
</evidence>
<evidence type="ECO:0000313" key="5">
    <source>
        <dbReference type="EMBL" id="MCZ8511040.1"/>
    </source>
</evidence>
<accession>A0ABT4Q2D4</accession>
<dbReference type="Pfam" id="PF17853">
    <property type="entry name" value="GGDEF_2"/>
    <property type="match status" value="1"/>
</dbReference>
<evidence type="ECO:0000313" key="6">
    <source>
        <dbReference type="Proteomes" id="UP001527882"/>
    </source>
</evidence>
<dbReference type="PANTHER" id="PTHR33744">
    <property type="entry name" value="CARBOHYDRATE DIACID REGULATOR"/>
    <property type="match status" value="1"/>
</dbReference>
<evidence type="ECO:0000256" key="1">
    <source>
        <dbReference type="ARBA" id="ARBA00006754"/>
    </source>
</evidence>
<dbReference type="InterPro" id="IPR042070">
    <property type="entry name" value="PucR_C-HTH_sf"/>
</dbReference>
<dbReference type="RefSeq" id="WP_269879411.1">
    <property type="nucleotide sequence ID" value="NZ_JAQAGZ010000001.1"/>
</dbReference>
<sequence length="369" mass="41552">MLTRELAQEIVKETMERLNRNINIMDTDGVIIASGDPERIGQRHEAAAEAVRLNRELIVDRHSSRRWRGTQQGINLPIHENGQAVGAIGITGDPQEVSAFGHLVKMTTELMIRQNQIKLQSEWKQMTADWIMEELLHSAKPDLPLIERRLMSLGLRLVPPYRVAAAAYRPSHEEPNFESLLAKATRTFAPDYVLMSQAGPQKLLILLPEADQGRTGRFISRLSVLLRSETGHYRIGISSPVADKAQLRIGSQEAELALRYGEAEQQEIVYFEAVETRALLHEIPEAHRQRLLDKLAACRSGKARETLTCFFECSLSIASASKKLGIHRNTLINRLEQIKALTGYDPQHFHDALVLQLALWLEPTERGSG</sequence>
<dbReference type="InterPro" id="IPR051448">
    <property type="entry name" value="CdaR-like_regulators"/>
</dbReference>
<evidence type="ECO:0000259" key="4">
    <source>
        <dbReference type="Pfam" id="PF17853"/>
    </source>
</evidence>
<dbReference type="Gene3D" id="1.10.10.2840">
    <property type="entry name" value="PucR C-terminal helix-turn-helix domain"/>
    <property type="match status" value="1"/>
</dbReference>
<dbReference type="PANTHER" id="PTHR33744:SF15">
    <property type="entry name" value="CARBOHYDRATE DIACID REGULATOR"/>
    <property type="match status" value="1"/>
</dbReference>
<dbReference type="SUPFAM" id="SSF103190">
    <property type="entry name" value="Sensory domain-like"/>
    <property type="match status" value="1"/>
</dbReference>
<dbReference type="InterPro" id="IPR008599">
    <property type="entry name" value="Diacid_rec"/>
</dbReference>
<protein>
    <submittedName>
        <fullName evidence="5">Helix-turn-helix domain-containing protein</fullName>
    </submittedName>
</protein>
<feature type="domain" description="Putative sugar diacid recognition" evidence="2">
    <location>
        <begin position="2"/>
        <end position="134"/>
    </location>
</feature>
<dbReference type="EMBL" id="JAQAGZ010000001">
    <property type="protein sequence ID" value="MCZ8511040.1"/>
    <property type="molecule type" value="Genomic_DNA"/>
</dbReference>
<evidence type="ECO:0000259" key="2">
    <source>
        <dbReference type="Pfam" id="PF05651"/>
    </source>
</evidence>
<reference evidence="5 6" key="1">
    <citation type="submission" date="2022-12" db="EMBL/GenBank/DDBJ databases">
        <title>Draft genome sequence of Paenibacillus sp. dW9.</title>
        <authorList>
            <person name="Choi E.-W."/>
            <person name="Kim D.-U."/>
        </authorList>
    </citation>
    <scope>NUCLEOTIDE SEQUENCE [LARGE SCALE GENOMIC DNA]</scope>
    <source>
        <strain evidence="6">dW9</strain>
    </source>
</reference>
<comment type="similarity">
    <text evidence="1">Belongs to the CdaR family.</text>
</comment>
<gene>
    <name evidence="5" type="ORF">O9H85_01030</name>
</gene>
<dbReference type="InterPro" id="IPR029151">
    <property type="entry name" value="Sensor-like_sf"/>
</dbReference>
<dbReference type="Pfam" id="PF05651">
    <property type="entry name" value="Diacid_rec"/>
    <property type="match status" value="1"/>
</dbReference>
<dbReference type="Proteomes" id="UP001527882">
    <property type="component" value="Unassembled WGS sequence"/>
</dbReference>
<feature type="domain" description="PucR C-terminal helix-turn-helix" evidence="3">
    <location>
        <begin position="304"/>
        <end position="359"/>
    </location>
</feature>
<organism evidence="5 6">
    <name type="scientific">Paenibacillus gyeongsangnamensis</name>
    <dbReference type="NCBI Taxonomy" id="3388067"/>
    <lineage>
        <taxon>Bacteria</taxon>
        <taxon>Bacillati</taxon>
        <taxon>Bacillota</taxon>
        <taxon>Bacilli</taxon>
        <taxon>Bacillales</taxon>
        <taxon>Paenibacillaceae</taxon>
        <taxon>Paenibacillus</taxon>
    </lineage>
</organism>
<dbReference type="InterPro" id="IPR041522">
    <property type="entry name" value="CdaR_GGDEF"/>
</dbReference>
<dbReference type="Pfam" id="PF13556">
    <property type="entry name" value="HTH_30"/>
    <property type="match status" value="1"/>
</dbReference>
<dbReference type="InterPro" id="IPR025736">
    <property type="entry name" value="PucR_C-HTH_dom"/>
</dbReference>
<feature type="domain" description="CdaR GGDEF-like" evidence="4">
    <location>
        <begin position="145"/>
        <end position="260"/>
    </location>
</feature>
<keyword evidence="6" id="KW-1185">Reference proteome</keyword>